<keyword evidence="3" id="KW-1185">Reference proteome</keyword>
<dbReference type="OrthoDB" id="10064229at2759"/>
<dbReference type="PANTHER" id="PTHR33066">
    <property type="entry name" value="INTEGRASE_SAM-LIKE_N DOMAIN-CONTAINING PROTEIN"/>
    <property type="match status" value="1"/>
</dbReference>
<accession>A0A9Q1C1B5</accession>
<evidence type="ECO:0000313" key="3">
    <source>
        <dbReference type="Proteomes" id="UP001152320"/>
    </source>
</evidence>
<sequence length="184" mass="20891">MDTLQSALSLIEPGCFMASIDLKDAYYSVSLDCQCTSEGKNRQIKGNHSSAMLAKSTVVLCSHEHDHRYAKSAAKGKKHSDSTYGKGSASTLRVSQFNGMFYIREQLRNTRFSNETTFILLASWRISTQKHYVSHQNNWFIFASRKQIDPYSPSIVDVLEFLTELFKKGLDYSSIRLQGGLYQH</sequence>
<name>A0A9Q1C1B5_HOLLE</name>
<dbReference type="EMBL" id="JAIZAY010000009">
    <property type="protein sequence ID" value="KAJ8036610.1"/>
    <property type="molecule type" value="Genomic_DNA"/>
</dbReference>
<evidence type="ECO:0000256" key="1">
    <source>
        <dbReference type="ARBA" id="ARBA00023125"/>
    </source>
</evidence>
<organism evidence="2 3">
    <name type="scientific">Holothuria leucospilota</name>
    <name type="common">Black long sea cucumber</name>
    <name type="synonym">Mertensiothuria leucospilota</name>
    <dbReference type="NCBI Taxonomy" id="206669"/>
    <lineage>
        <taxon>Eukaryota</taxon>
        <taxon>Metazoa</taxon>
        <taxon>Echinodermata</taxon>
        <taxon>Eleutherozoa</taxon>
        <taxon>Echinozoa</taxon>
        <taxon>Holothuroidea</taxon>
        <taxon>Aspidochirotacea</taxon>
        <taxon>Aspidochirotida</taxon>
        <taxon>Holothuriidae</taxon>
        <taxon>Holothuria</taxon>
    </lineage>
</organism>
<protein>
    <submittedName>
        <fullName evidence="2">Uncharacterized protein</fullName>
    </submittedName>
</protein>
<dbReference type="InterPro" id="IPR010998">
    <property type="entry name" value="Integrase_recombinase_N"/>
</dbReference>
<dbReference type="SUPFAM" id="SSF47823">
    <property type="entry name" value="lambda integrase-like, N-terminal domain"/>
    <property type="match status" value="1"/>
</dbReference>
<keyword evidence="1" id="KW-0238">DNA-binding</keyword>
<dbReference type="Gene3D" id="1.10.150.130">
    <property type="match status" value="1"/>
</dbReference>
<dbReference type="PANTHER" id="PTHR33066:SF2">
    <property type="entry name" value="FILAGGRIN-2-LIKE"/>
    <property type="match status" value="1"/>
</dbReference>
<evidence type="ECO:0000313" key="2">
    <source>
        <dbReference type="EMBL" id="KAJ8036610.1"/>
    </source>
</evidence>
<comment type="caution">
    <text evidence="2">The sequence shown here is derived from an EMBL/GenBank/DDBJ whole genome shotgun (WGS) entry which is preliminary data.</text>
</comment>
<dbReference type="GO" id="GO:0003677">
    <property type="term" value="F:DNA binding"/>
    <property type="evidence" value="ECO:0007669"/>
    <property type="project" value="UniProtKB-KW"/>
</dbReference>
<reference evidence="2" key="1">
    <citation type="submission" date="2021-10" db="EMBL/GenBank/DDBJ databases">
        <title>Tropical sea cucumber genome reveals ecological adaptation and Cuvierian tubules defense mechanism.</title>
        <authorList>
            <person name="Chen T."/>
        </authorList>
    </citation>
    <scope>NUCLEOTIDE SEQUENCE</scope>
    <source>
        <strain evidence="2">Nanhai2018</strain>
        <tissue evidence="2">Muscle</tissue>
    </source>
</reference>
<gene>
    <name evidence="2" type="ORF">HOLleu_20631</name>
</gene>
<dbReference type="Proteomes" id="UP001152320">
    <property type="component" value="Chromosome 9"/>
</dbReference>
<proteinExistence type="predicted"/>
<dbReference type="AlphaFoldDB" id="A0A9Q1C1B5"/>